<gene>
    <name evidence="3" type="ORF">ABGN05_17630</name>
</gene>
<dbReference type="PRINTS" id="PR00412">
    <property type="entry name" value="EPOXHYDRLASE"/>
</dbReference>
<keyword evidence="4" id="KW-1185">Reference proteome</keyword>
<feature type="domain" description="AB hydrolase-1" evidence="2">
    <location>
        <begin position="32"/>
        <end position="133"/>
    </location>
</feature>
<evidence type="ECO:0000313" key="4">
    <source>
        <dbReference type="Proteomes" id="UP001556692"/>
    </source>
</evidence>
<dbReference type="Pfam" id="PF00561">
    <property type="entry name" value="Abhydrolase_1"/>
    <property type="match status" value="1"/>
</dbReference>
<dbReference type="EMBL" id="JBDPGJ010000004">
    <property type="protein sequence ID" value="MEX0407484.1"/>
    <property type="molecule type" value="Genomic_DNA"/>
</dbReference>
<accession>A0ABV3SNC4</accession>
<evidence type="ECO:0000256" key="1">
    <source>
        <dbReference type="ARBA" id="ARBA00022801"/>
    </source>
</evidence>
<dbReference type="PANTHER" id="PTHR43329">
    <property type="entry name" value="EPOXIDE HYDROLASE"/>
    <property type="match status" value="1"/>
</dbReference>
<organism evidence="3 4">
    <name type="scientific">Aquibium pacificus</name>
    <dbReference type="NCBI Taxonomy" id="3153579"/>
    <lineage>
        <taxon>Bacteria</taxon>
        <taxon>Pseudomonadati</taxon>
        <taxon>Pseudomonadota</taxon>
        <taxon>Alphaproteobacteria</taxon>
        <taxon>Hyphomicrobiales</taxon>
        <taxon>Phyllobacteriaceae</taxon>
        <taxon>Aquibium</taxon>
    </lineage>
</organism>
<evidence type="ECO:0000259" key="2">
    <source>
        <dbReference type="Pfam" id="PF00561"/>
    </source>
</evidence>
<dbReference type="RefSeq" id="WP_367955363.1">
    <property type="nucleotide sequence ID" value="NZ_JBDPGJ010000004.1"/>
</dbReference>
<dbReference type="Proteomes" id="UP001556692">
    <property type="component" value="Unassembled WGS sequence"/>
</dbReference>
<dbReference type="GO" id="GO:0016787">
    <property type="term" value="F:hydrolase activity"/>
    <property type="evidence" value="ECO:0007669"/>
    <property type="project" value="UniProtKB-KW"/>
</dbReference>
<evidence type="ECO:0000313" key="3">
    <source>
        <dbReference type="EMBL" id="MEX0407484.1"/>
    </source>
</evidence>
<proteinExistence type="predicted"/>
<dbReference type="Gene3D" id="3.40.50.1820">
    <property type="entry name" value="alpha/beta hydrolase"/>
    <property type="match status" value="1"/>
</dbReference>
<dbReference type="SUPFAM" id="SSF53474">
    <property type="entry name" value="alpha/beta-Hydrolases"/>
    <property type="match status" value="1"/>
</dbReference>
<dbReference type="PRINTS" id="PR00111">
    <property type="entry name" value="ABHYDROLASE"/>
</dbReference>
<name>A0ABV3SNC4_9HYPH</name>
<dbReference type="InterPro" id="IPR000073">
    <property type="entry name" value="AB_hydrolase_1"/>
</dbReference>
<dbReference type="InterPro" id="IPR000639">
    <property type="entry name" value="Epox_hydrolase-like"/>
</dbReference>
<comment type="caution">
    <text evidence="3">The sequence shown here is derived from an EMBL/GenBank/DDBJ whole genome shotgun (WGS) entry which is preliminary data.</text>
</comment>
<sequence length="353" mass="39598">MPEMRNSTVTEHSIRSGDHVTFYLAAGPRDGPLIIFIHGWPELALSWRHVLPRFGGLGFRAIAPDMRGYGRSTVYDRHDAYAQRHVAADMIALLDALDGEKAVWVGHDWGSATAWSIASHHPERCFAVASLCVPYRTIERGTDHLVSLVDREIYPEADAPSGQWAYMRFYHERFQRATAVHDADPRRTIKALFRRGKPDALGKPSPHVQIFANNGWFGGGDIAPDVDRDPAVVSEQDLCAYAESLGRNGFYGLNSYYMNDADNLAYSDESADGGRLTMPVLFIAGRYDITCESVESRLADPMRESCEDLTFETVESGHWMAQEKPDRVNAILTKWLADKVPSAWPREMNQARP</sequence>
<keyword evidence="1 3" id="KW-0378">Hydrolase</keyword>
<dbReference type="InterPro" id="IPR029058">
    <property type="entry name" value="AB_hydrolase_fold"/>
</dbReference>
<reference evidence="3 4" key="1">
    <citation type="submission" date="2024-05" db="EMBL/GenBank/DDBJ databases">
        <authorList>
            <person name="Jiang F."/>
        </authorList>
    </citation>
    <scope>NUCLEOTIDE SEQUENCE [LARGE SCALE GENOMIC DNA]</scope>
    <source>
        <strain evidence="3 4">LZ166</strain>
    </source>
</reference>
<protein>
    <submittedName>
        <fullName evidence="3">Alpha/beta hydrolase</fullName>
    </submittedName>
</protein>